<dbReference type="AlphaFoldDB" id="A0A2P2MS91"/>
<reference evidence="1" key="1">
    <citation type="submission" date="2018-02" db="EMBL/GenBank/DDBJ databases">
        <title>Rhizophora mucronata_Transcriptome.</title>
        <authorList>
            <person name="Meera S.P."/>
            <person name="Sreeshan A."/>
            <person name="Augustine A."/>
        </authorList>
    </citation>
    <scope>NUCLEOTIDE SEQUENCE</scope>
    <source>
        <tissue evidence="1">Leaf</tissue>
    </source>
</reference>
<protein>
    <submittedName>
        <fullName evidence="1">Exocyst complex component SEC3A-like protein</fullName>
    </submittedName>
</protein>
<sequence>MIRPLQLSSLRKVTLVTYHEIHQTSKVVSQELRSCPDKCSF</sequence>
<name>A0A2P2MS91_RHIMU</name>
<proteinExistence type="predicted"/>
<accession>A0A2P2MS91</accession>
<dbReference type="EMBL" id="GGEC01052605">
    <property type="protein sequence ID" value="MBX33089.1"/>
    <property type="molecule type" value="Transcribed_RNA"/>
</dbReference>
<organism evidence="1">
    <name type="scientific">Rhizophora mucronata</name>
    <name type="common">Asiatic mangrove</name>
    <dbReference type="NCBI Taxonomy" id="61149"/>
    <lineage>
        <taxon>Eukaryota</taxon>
        <taxon>Viridiplantae</taxon>
        <taxon>Streptophyta</taxon>
        <taxon>Embryophyta</taxon>
        <taxon>Tracheophyta</taxon>
        <taxon>Spermatophyta</taxon>
        <taxon>Magnoliopsida</taxon>
        <taxon>eudicotyledons</taxon>
        <taxon>Gunneridae</taxon>
        <taxon>Pentapetalae</taxon>
        <taxon>rosids</taxon>
        <taxon>fabids</taxon>
        <taxon>Malpighiales</taxon>
        <taxon>Rhizophoraceae</taxon>
        <taxon>Rhizophora</taxon>
    </lineage>
</organism>
<evidence type="ECO:0000313" key="1">
    <source>
        <dbReference type="EMBL" id="MBX33089.1"/>
    </source>
</evidence>